<dbReference type="Proteomes" id="UP000515860">
    <property type="component" value="Chromosome"/>
</dbReference>
<evidence type="ECO:0000256" key="5">
    <source>
        <dbReference type="ARBA" id="ARBA00022989"/>
    </source>
</evidence>
<comment type="subcellular location">
    <subcellularLocation>
        <location evidence="1">Cell membrane</location>
        <topology evidence="1">Multi-pass membrane protein</topology>
    </subcellularLocation>
</comment>
<dbReference type="GO" id="GO:0042121">
    <property type="term" value="P:alginic acid biosynthetic process"/>
    <property type="evidence" value="ECO:0007669"/>
    <property type="project" value="InterPro"/>
</dbReference>
<keyword evidence="4 8" id="KW-0812">Transmembrane</keyword>
<dbReference type="InterPro" id="IPR004299">
    <property type="entry name" value="MBOAT_fam"/>
</dbReference>
<feature type="transmembrane region" description="Helical" evidence="8">
    <location>
        <begin position="357"/>
        <end position="374"/>
    </location>
</feature>
<evidence type="ECO:0000256" key="1">
    <source>
        <dbReference type="ARBA" id="ARBA00004651"/>
    </source>
</evidence>
<dbReference type="InterPro" id="IPR024194">
    <property type="entry name" value="Ac/AlaTfrase_AlgI/DltB"/>
</dbReference>
<dbReference type="PANTHER" id="PTHR13285">
    <property type="entry name" value="ACYLTRANSFERASE"/>
    <property type="match status" value="1"/>
</dbReference>
<dbReference type="KEGG" id="whj:H9Q79_06315"/>
<dbReference type="EMBL" id="CP060635">
    <property type="protein sequence ID" value="QNM09891.1"/>
    <property type="molecule type" value="Genomic_DNA"/>
</dbReference>
<evidence type="ECO:0000256" key="6">
    <source>
        <dbReference type="ARBA" id="ARBA00023136"/>
    </source>
</evidence>
<evidence type="ECO:0000256" key="3">
    <source>
        <dbReference type="ARBA" id="ARBA00022475"/>
    </source>
</evidence>
<dbReference type="GO" id="GO:0005886">
    <property type="term" value="C:plasma membrane"/>
    <property type="evidence" value="ECO:0007669"/>
    <property type="project" value="UniProtKB-SubCell"/>
</dbReference>
<keyword evidence="7" id="KW-0808">Transferase</keyword>
<keyword evidence="10" id="KW-1185">Reference proteome</keyword>
<dbReference type="PIRSF" id="PIRSF016636">
    <property type="entry name" value="AlgI_DltB"/>
    <property type="match status" value="1"/>
</dbReference>
<name>A0A7G9GGF9_9FIRM</name>
<keyword evidence="6 7" id="KW-0472">Membrane</keyword>
<feature type="transmembrane region" description="Helical" evidence="8">
    <location>
        <begin position="410"/>
        <end position="429"/>
    </location>
</feature>
<comment type="similarity">
    <text evidence="2 7">Belongs to the membrane-bound acyltransferase family.</text>
</comment>
<feature type="transmembrane region" description="Helical" evidence="8">
    <location>
        <begin position="329"/>
        <end position="345"/>
    </location>
</feature>
<keyword evidence="7" id="KW-0012">Acyltransferase</keyword>
<feature type="transmembrane region" description="Helical" evidence="8">
    <location>
        <begin position="34"/>
        <end position="63"/>
    </location>
</feature>
<protein>
    <submittedName>
        <fullName evidence="9">MBOAT family protein</fullName>
    </submittedName>
</protein>
<feature type="transmembrane region" description="Helical" evidence="8">
    <location>
        <begin position="223"/>
        <end position="242"/>
    </location>
</feature>
<accession>A0A7G9GGF9</accession>
<keyword evidence="3 7" id="KW-1003">Cell membrane</keyword>
<dbReference type="InterPro" id="IPR028362">
    <property type="entry name" value="AlgI"/>
</dbReference>
<dbReference type="PIRSF" id="PIRSF500217">
    <property type="entry name" value="AlgI"/>
    <property type="match status" value="1"/>
</dbReference>
<evidence type="ECO:0000256" key="4">
    <source>
        <dbReference type="ARBA" id="ARBA00022692"/>
    </source>
</evidence>
<feature type="transmembrane region" description="Helical" evidence="8">
    <location>
        <begin position="114"/>
        <end position="135"/>
    </location>
</feature>
<proteinExistence type="inferred from homology"/>
<evidence type="ECO:0000256" key="8">
    <source>
        <dbReference type="SAM" id="Phobius"/>
    </source>
</evidence>
<organism evidence="9 10">
    <name type="scientific">Wansuia hejianensis</name>
    <dbReference type="NCBI Taxonomy" id="2763667"/>
    <lineage>
        <taxon>Bacteria</taxon>
        <taxon>Bacillati</taxon>
        <taxon>Bacillota</taxon>
        <taxon>Clostridia</taxon>
        <taxon>Lachnospirales</taxon>
        <taxon>Lachnospiraceae</taxon>
        <taxon>Wansuia</taxon>
    </lineage>
</organism>
<dbReference type="AlphaFoldDB" id="A0A7G9GGF9"/>
<dbReference type="Pfam" id="PF03062">
    <property type="entry name" value="MBOAT"/>
    <property type="match status" value="1"/>
</dbReference>
<evidence type="ECO:0000313" key="10">
    <source>
        <dbReference type="Proteomes" id="UP000515860"/>
    </source>
</evidence>
<dbReference type="PANTHER" id="PTHR13285:SF18">
    <property type="entry name" value="PROTEIN-CYSTEINE N-PALMITOYLTRANSFERASE RASP"/>
    <property type="match status" value="1"/>
</dbReference>
<feature type="transmembrane region" description="Helical" evidence="8">
    <location>
        <begin position="84"/>
        <end position="108"/>
    </location>
</feature>
<feature type="transmembrane region" description="Helical" evidence="8">
    <location>
        <begin position="147"/>
        <end position="167"/>
    </location>
</feature>
<feature type="transmembrane region" description="Helical" evidence="8">
    <location>
        <begin position="450"/>
        <end position="469"/>
    </location>
</feature>
<evidence type="ECO:0000313" key="9">
    <source>
        <dbReference type="EMBL" id="QNM09891.1"/>
    </source>
</evidence>
<dbReference type="GO" id="GO:0016746">
    <property type="term" value="F:acyltransferase activity"/>
    <property type="evidence" value="ECO:0007669"/>
    <property type="project" value="UniProtKB-KW"/>
</dbReference>
<gene>
    <name evidence="9" type="ORF">H9Q79_06315</name>
</gene>
<evidence type="ECO:0000256" key="2">
    <source>
        <dbReference type="ARBA" id="ARBA00010323"/>
    </source>
</evidence>
<sequence length="477" mass="55223">MIFSSLFFILFFLPLCLLIYYKMPDIERKNRVLLIFSLVFYAWGGVRYLLLLFAMTAVGWFFALQIQKYDKNHKLRKRWLVSSIAILLAVLGIFKYTGFFLGTFGALFRQDWKFLQFALPLGISFYTFKLISYIADVYNEKTEAEKSYWIMLLYTGLFHHCMAGPIVRYTSIKNELTDRKISIEAIAAGIYRFCIGLAKKSILANHCGVLADSLLPLSSDLTTIPAAGIWLGALFYMLQIYLDFSAYSDMAIGLGWMIGFHYEENFNYPYIASSVKDFWKRWHISLSTFFRDYVYIPLGGSRCSLRRTTLNLLAVWALTGLWHGASWNYVLWGLYYFAFIVFENWRRKKEFKPWHPVLNHVYTLAVVYVGWIFFRFENFSNLGTAFLGMFGLNQNGFSNTSVAITLENNIFFLIFAILAVTPLFGRLRSYAENYLKSRGQSQVPVHAGKLVIAVLLLLLSILALVGNSYSPFLYYQF</sequence>
<dbReference type="InterPro" id="IPR051085">
    <property type="entry name" value="MB_O-acyltransferase"/>
</dbReference>
<reference evidence="9 10" key="1">
    <citation type="submission" date="2020-08" db="EMBL/GenBank/DDBJ databases">
        <authorList>
            <person name="Liu C."/>
            <person name="Sun Q."/>
        </authorList>
    </citation>
    <scope>NUCLEOTIDE SEQUENCE [LARGE SCALE GENOMIC DNA]</scope>
    <source>
        <strain evidence="9 10">NSJ-29</strain>
    </source>
</reference>
<evidence type="ECO:0000256" key="7">
    <source>
        <dbReference type="PIRNR" id="PIRNR016636"/>
    </source>
</evidence>
<keyword evidence="5 8" id="KW-1133">Transmembrane helix</keyword>